<dbReference type="AlphaFoldDB" id="A0A846X5I8"/>
<keyword evidence="1 6" id="KW-1277">Toxin-antitoxin system</keyword>
<evidence type="ECO:0000256" key="2">
    <source>
        <dbReference type="ARBA" id="ARBA00022722"/>
    </source>
</evidence>
<keyword evidence="3 6" id="KW-0479">Metal-binding</keyword>
<keyword evidence="2 6" id="KW-0540">Nuclease</keyword>
<name>A0A846X5I8_9ACTN</name>
<comment type="cofactor">
    <cofactor evidence="6">
        <name>Mg(2+)</name>
        <dbReference type="ChEBI" id="CHEBI:18420"/>
    </cofactor>
</comment>
<comment type="function">
    <text evidence="6">Toxic component of a toxin-antitoxin (TA) system. An RNase.</text>
</comment>
<dbReference type="GO" id="GO:0016787">
    <property type="term" value="F:hydrolase activity"/>
    <property type="evidence" value="ECO:0007669"/>
    <property type="project" value="UniProtKB-KW"/>
</dbReference>
<evidence type="ECO:0000256" key="6">
    <source>
        <dbReference type="HAMAP-Rule" id="MF_00265"/>
    </source>
</evidence>
<accession>A0A846X5I8</accession>
<dbReference type="Gene3D" id="3.40.50.1010">
    <property type="entry name" value="5'-nuclease"/>
    <property type="match status" value="1"/>
</dbReference>
<dbReference type="SUPFAM" id="SSF88723">
    <property type="entry name" value="PIN domain-like"/>
    <property type="match status" value="1"/>
</dbReference>
<feature type="binding site" evidence="6">
    <location>
        <position position="7"/>
    </location>
    <ligand>
        <name>Mg(2+)</name>
        <dbReference type="ChEBI" id="CHEBI:18420"/>
    </ligand>
</feature>
<dbReference type="HAMAP" id="MF_00265">
    <property type="entry name" value="VapC_Nob1"/>
    <property type="match status" value="1"/>
</dbReference>
<evidence type="ECO:0000256" key="5">
    <source>
        <dbReference type="ARBA" id="ARBA00022842"/>
    </source>
</evidence>
<dbReference type="GO" id="GO:0000287">
    <property type="term" value="F:magnesium ion binding"/>
    <property type="evidence" value="ECO:0007669"/>
    <property type="project" value="UniProtKB-UniRule"/>
</dbReference>
<evidence type="ECO:0000256" key="3">
    <source>
        <dbReference type="ARBA" id="ARBA00022723"/>
    </source>
</evidence>
<evidence type="ECO:0000313" key="9">
    <source>
        <dbReference type="Proteomes" id="UP000582646"/>
    </source>
</evidence>
<dbReference type="EC" id="3.1.-.-" evidence="6"/>
<keyword evidence="5 6" id="KW-0460">Magnesium</keyword>
<reference evidence="8 9" key="1">
    <citation type="submission" date="2020-04" db="EMBL/GenBank/DDBJ databases">
        <title>MicrobeNet Type strains.</title>
        <authorList>
            <person name="Nicholson A.C."/>
        </authorList>
    </citation>
    <scope>NUCLEOTIDE SEQUENCE [LARGE SCALE GENOMIC DNA]</scope>
    <source>
        <strain evidence="8 9">DSM 44113</strain>
    </source>
</reference>
<evidence type="ECO:0000259" key="7">
    <source>
        <dbReference type="Pfam" id="PF01850"/>
    </source>
</evidence>
<dbReference type="EMBL" id="JAAXOQ010000039">
    <property type="protein sequence ID" value="NKY20694.1"/>
    <property type="molecule type" value="Genomic_DNA"/>
</dbReference>
<dbReference type="GO" id="GO:0090729">
    <property type="term" value="F:toxin activity"/>
    <property type="evidence" value="ECO:0007669"/>
    <property type="project" value="UniProtKB-KW"/>
</dbReference>
<keyword evidence="4 6" id="KW-0378">Hydrolase</keyword>
<proteinExistence type="inferred from homology"/>
<feature type="binding site" evidence="6">
    <location>
        <position position="91"/>
    </location>
    <ligand>
        <name>Mg(2+)</name>
        <dbReference type="ChEBI" id="CHEBI:18420"/>
    </ligand>
</feature>
<organism evidence="8 9">
    <name type="scientific">Tsukamurella spumae</name>
    <dbReference type="NCBI Taxonomy" id="44753"/>
    <lineage>
        <taxon>Bacteria</taxon>
        <taxon>Bacillati</taxon>
        <taxon>Actinomycetota</taxon>
        <taxon>Actinomycetes</taxon>
        <taxon>Mycobacteriales</taxon>
        <taxon>Tsukamurellaceae</taxon>
        <taxon>Tsukamurella</taxon>
    </lineage>
</organism>
<evidence type="ECO:0000256" key="4">
    <source>
        <dbReference type="ARBA" id="ARBA00022801"/>
    </source>
</evidence>
<gene>
    <name evidence="6" type="primary">vapC</name>
    <name evidence="8" type="ORF">HF999_20260</name>
</gene>
<dbReference type="Pfam" id="PF01850">
    <property type="entry name" value="PIN"/>
    <property type="match status" value="1"/>
</dbReference>
<protein>
    <recommendedName>
        <fullName evidence="6">Ribonuclease VapC</fullName>
        <shortName evidence="6">RNase VapC</shortName>
        <ecNumber evidence="6">3.1.-.-</ecNumber>
    </recommendedName>
    <alternativeName>
        <fullName evidence="6">Toxin VapC</fullName>
    </alternativeName>
</protein>
<comment type="similarity">
    <text evidence="6">Belongs to the PINc/VapC protein family.</text>
</comment>
<dbReference type="InterPro" id="IPR022907">
    <property type="entry name" value="VapC_family"/>
</dbReference>
<keyword evidence="9" id="KW-1185">Reference proteome</keyword>
<dbReference type="RefSeq" id="WP_168547616.1">
    <property type="nucleotide sequence ID" value="NZ_BAAAKS010000002.1"/>
</dbReference>
<dbReference type="Proteomes" id="UP000582646">
    <property type="component" value="Unassembled WGS sequence"/>
</dbReference>
<dbReference type="GO" id="GO:0004540">
    <property type="term" value="F:RNA nuclease activity"/>
    <property type="evidence" value="ECO:0007669"/>
    <property type="project" value="InterPro"/>
</dbReference>
<dbReference type="InterPro" id="IPR029060">
    <property type="entry name" value="PIN-like_dom_sf"/>
</dbReference>
<dbReference type="InterPro" id="IPR002716">
    <property type="entry name" value="PIN_dom"/>
</dbReference>
<keyword evidence="6" id="KW-0800">Toxin</keyword>
<dbReference type="CDD" id="cd09874">
    <property type="entry name" value="PIN_MT3492-like"/>
    <property type="match status" value="1"/>
</dbReference>
<sequence length="130" mass="14120">MTFYYLDTSVAVHALQRTPGAVTWLESTSVAPESTILSSRILQTELTRYLRREAAKVSARDEILDHVSVSPLTEAILTSAESIAQHLRTLDAIHLATALALGSRTVMVTHDARLAEVAEAHGLTVEDPVT</sequence>
<comment type="caution">
    <text evidence="8">The sequence shown here is derived from an EMBL/GenBank/DDBJ whole genome shotgun (WGS) entry which is preliminary data.</text>
</comment>
<evidence type="ECO:0000256" key="1">
    <source>
        <dbReference type="ARBA" id="ARBA00022649"/>
    </source>
</evidence>
<evidence type="ECO:0000313" key="8">
    <source>
        <dbReference type="EMBL" id="NKY20694.1"/>
    </source>
</evidence>
<feature type="domain" description="PIN" evidence="7">
    <location>
        <begin position="4"/>
        <end position="119"/>
    </location>
</feature>